<dbReference type="Gene3D" id="3.30.710.10">
    <property type="entry name" value="Potassium Channel Kv1.1, Chain A"/>
    <property type="match status" value="1"/>
</dbReference>
<evidence type="ECO:0000313" key="2">
    <source>
        <dbReference type="Proteomes" id="UP000789342"/>
    </source>
</evidence>
<reference evidence="1" key="1">
    <citation type="submission" date="2021-06" db="EMBL/GenBank/DDBJ databases">
        <authorList>
            <person name="Kallberg Y."/>
            <person name="Tangrot J."/>
            <person name="Rosling A."/>
        </authorList>
    </citation>
    <scope>NUCLEOTIDE SEQUENCE</scope>
    <source>
        <strain evidence="1">CL551</strain>
    </source>
</reference>
<evidence type="ECO:0000313" key="1">
    <source>
        <dbReference type="EMBL" id="CAG8654573.1"/>
    </source>
</evidence>
<protein>
    <submittedName>
        <fullName evidence="1">6060_t:CDS:1</fullName>
    </submittedName>
</protein>
<name>A0A9N9DZU9_9GLOM</name>
<dbReference type="OrthoDB" id="2390243at2759"/>
<dbReference type="InterPro" id="IPR011333">
    <property type="entry name" value="SKP1/BTB/POZ_sf"/>
</dbReference>
<keyword evidence="2" id="KW-1185">Reference proteome</keyword>
<proteinExistence type="predicted"/>
<dbReference type="AlphaFoldDB" id="A0A9N9DZU9"/>
<comment type="caution">
    <text evidence="1">The sequence shown here is derived from an EMBL/GenBank/DDBJ whole genome shotgun (WGS) entry which is preliminary data.</text>
</comment>
<sequence>MTSTFLRNLSLDLLKLFENNDEYNVIIEIGEGSVKQLFRVHSIILCYRCPYLYNELKDIDYNDRNIKILETQLWNDIMSKYMAPNLPISSTILPARKPSSIQLPSRDVTPLRQVNISSKIITTEQAAKIISWIDGETSHGILEYSYEFNLILAYGASDASLVSNAVKFFDSFWNLCVNK</sequence>
<gene>
    <name evidence="1" type="ORF">AMORRO_LOCUS10127</name>
</gene>
<accession>A0A9N9DZU9</accession>
<dbReference type="SUPFAM" id="SSF54695">
    <property type="entry name" value="POZ domain"/>
    <property type="match status" value="1"/>
</dbReference>
<dbReference type="EMBL" id="CAJVPV010010747">
    <property type="protein sequence ID" value="CAG8654573.1"/>
    <property type="molecule type" value="Genomic_DNA"/>
</dbReference>
<organism evidence="1 2">
    <name type="scientific">Acaulospora morrowiae</name>
    <dbReference type="NCBI Taxonomy" id="94023"/>
    <lineage>
        <taxon>Eukaryota</taxon>
        <taxon>Fungi</taxon>
        <taxon>Fungi incertae sedis</taxon>
        <taxon>Mucoromycota</taxon>
        <taxon>Glomeromycotina</taxon>
        <taxon>Glomeromycetes</taxon>
        <taxon>Diversisporales</taxon>
        <taxon>Acaulosporaceae</taxon>
        <taxon>Acaulospora</taxon>
    </lineage>
</organism>
<feature type="non-terminal residue" evidence="1">
    <location>
        <position position="179"/>
    </location>
</feature>
<dbReference type="Proteomes" id="UP000789342">
    <property type="component" value="Unassembled WGS sequence"/>
</dbReference>